<feature type="compositionally biased region" description="Basic and acidic residues" evidence="1">
    <location>
        <begin position="23"/>
        <end position="32"/>
    </location>
</feature>
<feature type="compositionally biased region" description="Basic residues" evidence="1">
    <location>
        <begin position="282"/>
        <end position="296"/>
    </location>
</feature>
<feature type="compositionally biased region" description="Basic and acidic residues" evidence="1">
    <location>
        <begin position="348"/>
        <end position="357"/>
    </location>
</feature>
<dbReference type="RefSeq" id="XP_025347325.1">
    <property type="nucleotide sequence ID" value="XM_025494385.1"/>
</dbReference>
<protein>
    <recommendedName>
        <fullName evidence="4">WD40 repeat-like protein</fullName>
    </recommendedName>
</protein>
<dbReference type="SUPFAM" id="SSF50978">
    <property type="entry name" value="WD40 repeat-like"/>
    <property type="match status" value="1"/>
</dbReference>
<evidence type="ECO:0000313" key="2">
    <source>
        <dbReference type="EMBL" id="PWN20165.1"/>
    </source>
</evidence>
<dbReference type="Gene3D" id="2.130.10.10">
    <property type="entry name" value="YVTN repeat-like/Quinoprotein amine dehydrogenase"/>
    <property type="match status" value="1"/>
</dbReference>
<feature type="compositionally biased region" description="Pro residues" evidence="1">
    <location>
        <begin position="175"/>
        <end position="190"/>
    </location>
</feature>
<feature type="compositionally biased region" description="Basic and acidic residues" evidence="1">
    <location>
        <begin position="328"/>
        <end position="340"/>
    </location>
</feature>
<feature type="compositionally biased region" description="Polar residues" evidence="1">
    <location>
        <begin position="423"/>
        <end position="434"/>
    </location>
</feature>
<name>A0A316UAU9_9BASI</name>
<evidence type="ECO:0000313" key="3">
    <source>
        <dbReference type="Proteomes" id="UP000245942"/>
    </source>
</evidence>
<feature type="compositionally biased region" description="Basic and acidic residues" evidence="1">
    <location>
        <begin position="539"/>
        <end position="555"/>
    </location>
</feature>
<feature type="compositionally biased region" description="Polar residues" evidence="1">
    <location>
        <begin position="618"/>
        <end position="630"/>
    </location>
</feature>
<feature type="compositionally biased region" description="Low complexity" evidence="1">
    <location>
        <begin position="12"/>
        <end position="22"/>
    </location>
</feature>
<reference evidence="2 3" key="1">
    <citation type="journal article" date="2018" name="Mol. Biol. Evol.">
        <title>Broad Genomic Sampling Reveals a Smut Pathogenic Ancestry of the Fungal Clade Ustilaginomycotina.</title>
        <authorList>
            <person name="Kijpornyongpan T."/>
            <person name="Mondo S.J."/>
            <person name="Barry K."/>
            <person name="Sandor L."/>
            <person name="Lee J."/>
            <person name="Lipzen A."/>
            <person name="Pangilinan J."/>
            <person name="LaButti K."/>
            <person name="Hainaut M."/>
            <person name="Henrissat B."/>
            <person name="Grigoriev I.V."/>
            <person name="Spatafora J.W."/>
            <person name="Aime M.C."/>
        </authorList>
    </citation>
    <scope>NUCLEOTIDE SEQUENCE [LARGE SCALE GENOMIC DNA]</scope>
    <source>
        <strain evidence="2 3">MCA 4718</strain>
    </source>
</reference>
<dbReference type="GeneID" id="37016119"/>
<feature type="compositionally biased region" description="Low complexity" evidence="1">
    <location>
        <begin position="133"/>
        <end position="147"/>
    </location>
</feature>
<feature type="compositionally biased region" description="Low complexity" evidence="1">
    <location>
        <begin position="383"/>
        <end position="400"/>
    </location>
</feature>
<feature type="region of interest" description="Disordered" evidence="1">
    <location>
        <begin position="1"/>
        <end position="689"/>
    </location>
</feature>
<dbReference type="EMBL" id="KZ819329">
    <property type="protein sequence ID" value="PWN20165.1"/>
    <property type="molecule type" value="Genomic_DNA"/>
</dbReference>
<dbReference type="OrthoDB" id="1897642at2759"/>
<feature type="region of interest" description="Disordered" evidence="1">
    <location>
        <begin position="977"/>
        <end position="996"/>
    </location>
</feature>
<evidence type="ECO:0008006" key="4">
    <source>
        <dbReference type="Google" id="ProtNLM"/>
    </source>
</evidence>
<feature type="compositionally biased region" description="Basic and acidic residues" evidence="1">
    <location>
        <begin position="154"/>
        <end position="166"/>
    </location>
</feature>
<accession>A0A316UAU9</accession>
<dbReference type="PANTHER" id="PTHR47232:SF1">
    <property type="entry name" value="TRANSDUCIN FAMILY PROTEIN _ WD-40 REPEAT FAMILY PROTEIN"/>
    <property type="match status" value="1"/>
</dbReference>
<dbReference type="AlphaFoldDB" id="A0A316UAU9"/>
<organism evidence="2 3">
    <name type="scientific">Pseudomicrostroma glucosiphilum</name>
    <dbReference type="NCBI Taxonomy" id="1684307"/>
    <lineage>
        <taxon>Eukaryota</taxon>
        <taxon>Fungi</taxon>
        <taxon>Dikarya</taxon>
        <taxon>Basidiomycota</taxon>
        <taxon>Ustilaginomycotina</taxon>
        <taxon>Exobasidiomycetes</taxon>
        <taxon>Microstromatales</taxon>
        <taxon>Microstromatales incertae sedis</taxon>
        <taxon>Pseudomicrostroma</taxon>
    </lineage>
</organism>
<sequence>MGDSGPRRSDHYSPYSPSTSSYRGDRHYEPPRGPRWSQQDWRDREAQSSREGPYSPVTAGYYGPGGWYRQNDSPSSSSSSYRMPGPAPRVAPGPSTLPARPGLPSRPQASPPPSASASASMRPQVRPPPPPTKIQAKAAAKTHATAAPTPPTMRAEDHQPNAEGRSRLRRHHIPTAPPMILPTKRPPPAPLRVLPTTGKRAPSRPKGQSPARDRGNGNSIARPIAPLGRPAMEGRAKPVMAQEKSRAVHQLLPWDRPSEATPEEGEGQLADAGPPPMEEARKRAHRRPRTAPHAHLTKPDGDSGPEEEVFPLEEVLPIPTAEVQVLRSDQDTNRKQERADNQTSVRRGKGDDARASEASKAQQSSVQTPKKTKGQKKAEKRAAAAAAAAAGSASSISAGSPHQAAFTSSSTDEWQPVTPPLSKLTQKTGTQVISSPLPLPTRMQLSSSDEQSSSGGLTKAQHRTAMKAAKKQRKSESVASRAAAEGREVDAPKAKKTKKDDRLAEDGQPPEALQKEQGLSPYPSMSSDPTPLLSPQREPTIKSEVAEDQHNEDAMRPIPGSTGERNDERPALVLSFRDDDSDTAGVELASFTGSKEPASAPSRFADATPTDEDVNSLEAGSQQRQMSVSSDDIPLITTLSRKAAGRSGNGLVAPKEEASAGRYRGTSFGPARSRSHSESTNEIPSSTLRLSSRPDRIDLTGKRQAYLAWRWKWMAMLESQSSLSKNDKDSASSSSALLAITPKGKTSLRLLSAGTASPACSHDLSFPGDINIEAVRRVSSHAVAIASSSNNRVGEGGPQVSLVFAKDSMRQAGPKKSDDDVEMSELTARASAIHLNQRPHITGATSIAPFLPLSDRDALTMVTGGADGAVFAWSYSGSHAKSTNTTRLHALHSGTITALETLPKLDLVVSASPLNQHRAGGATQLVAFDARETKLLHSWKSSDIVAHLSRTTHSRLLDVSLLRADYDQHKLYDLRVPTGGGESGGSTSVSSSSHAPTKPVLSFGWASEYDLPFLGRSAFKSNYCIQGCPDGKVRTWDLRWSSEVLQEVSVGEKGMPISDVLVWDRNKVKGKERTRNTDTQSGGDGGDSGTCVMALSPDAAWRIPLV</sequence>
<feature type="compositionally biased region" description="Polar residues" evidence="1">
    <location>
        <begin position="359"/>
        <end position="369"/>
    </location>
</feature>
<dbReference type="InterPro" id="IPR015943">
    <property type="entry name" value="WD40/YVTN_repeat-like_dom_sf"/>
</dbReference>
<feature type="compositionally biased region" description="Basic residues" evidence="1">
    <location>
        <begin position="460"/>
        <end position="473"/>
    </location>
</feature>
<feature type="compositionally biased region" description="Basic and acidic residues" evidence="1">
    <location>
        <begin position="484"/>
        <end position="505"/>
    </location>
</feature>
<dbReference type="InterPro" id="IPR036322">
    <property type="entry name" value="WD40_repeat_dom_sf"/>
</dbReference>
<feature type="compositionally biased region" description="Basic and acidic residues" evidence="1">
    <location>
        <begin position="1"/>
        <end position="11"/>
    </location>
</feature>
<feature type="compositionally biased region" description="Low complexity" evidence="1">
    <location>
        <begin position="115"/>
        <end position="124"/>
    </location>
</feature>
<dbReference type="Proteomes" id="UP000245942">
    <property type="component" value="Unassembled WGS sequence"/>
</dbReference>
<evidence type="ECO:0000256" key="1">
    <source>
        <dbReference type="SAM" id="MobiDB-lite"/>
    </source>
</evidence>
<proteinExistence type="predicted"/>
<keyword evidence="3" id="KW-1185">Reference proteome</keyword>
<feature type="compositionally biased region" description="Polar residues" evidence="1">
    <location>
        <begin position="678"/>
        <end position="689"/>
    </location>
</feature>
<feature type="region of interest" description="Disordered" evidence="1">
    <location>
        <begin position="1069"/>
        <end position="1089"/>
    </location>
</feature>
<dbReference type="STRING" id="1684307.A0A316UAU9"/>
<gene>
    <name evidence="2" type="ORF">BCV69DRAFT_299904</name>
</gene>
<dbReference type="PANTHER" id="PTHR47232">
    <property type="entry name" value="TRANSDUCIN FAMILY PROTEIN / WD-40 REPEAT FAMILY PROTEIN"/>
    <property type="match status" value="1"/>
</dbReference>